<dbReference type="PANTHER" id="PTHR18901:SF38">
    <property type="entry name" value="PSEUDOURIDINE-5'-PHOSPHATASE"/>
    <property type="match status" value="1"/>
</dbReference>
<sequence length="236" mass="26413">MAPPTSTKACLFDMDGLLLNTEDTYTLTLNEILAQYGKGPLTWDLKIRLQGLPGDKAGRLVIDHYQLPLTVEEYEKLNLEIQSKKWSECNFLPGALELLQYLHFLGIPTALCTSSTNLKYEQKTSHLKENFKLFDAIITGDDSRIPPGRGKPSPDIWQVGLRELNEKFNSQIKPEECLVFEDGVAGVRAGVTFGAYVIWVPHPEAHEHLGNKDEILNGRGTSLYSLEKLDKSKVGL</sequence>
<dbReference type="Proteomes" id="UP000301737">
    <property type="component" value="Unassembled WGS sequence"/>
</dbReference>
<dbReference type="SFLD" id="SFLDG01129">
    <property type="entry name" value="C1.5:_HAD__Beta-PGM__Phosphata"/>
    <property type="match status" value="1"/>
</dbReference>
<dbReference type="SFLD" id="SFLDS00003">
    <property type="entry name" value="Haloacid_Dehalogenase"/>
    <property type="match status" value="1"/>
</dbReference>
<dbReference type="Gene3D" id="3.40.50.1000">
    <property type="entry name" value="HAD superfamily/HAD-like"/>
    <property type="match status" value="1"/>
</dbReference>
<comment type="caution">
    <text evidence="1">The sequence shown here is derived from an EMBL/GenBank/DDBJ whole genome shotgun (WGS) entry which is preliminary data.</text>
</comment>
<name>A0A4C2EB24_9SACH</name>
<evidence type="ECO:0000313" key="1">
    <source>
        <dbReference type="EMBL" id="GCF00457.1"/>
    </source>
</evidence>
<dbReference type="InterPro" id="IPR023214">
    <property type="entry name" value="HAD_sf"/>
</dbReference>
<proteinExistence type="predicted"/>
<dbReference type="FunFam" id="1.10.150.240:FF:000001">
    <property type="entry name" value="Haloacid dehalogenase-like hydrolase domain"/>
    <property type="match status" value="1"/>
</dbReference>
<keyword evidence="2" id="KW-1185">Reference proteome</keyword>
<dbReference type="PANTHER" id="PTHR18901">
    <property type="entry name" value="2-DEOXYGLUCOSE-6-PHOSPHATE PHOSPHATASE 2"/>
    <property type="match status" value="1"/>
</dbReference>
<dbReference type="GO" id="GO:0016791">
    <property type="term" value="F:phosphatase activity"/>
    <property type="evidence" value="ECO:0007669"/>
    <property type="project" value="UniProtKB-ARBA"/>
</dbReference>
<accession>A0A4C2EB24</accession>
<protein>
    <submittedName>
        <fullName evidence="1">Uncharacterized protein</fullName>
    </submittedName>
</protein>
<dbReference type="AlphaFoldDB" id="A0A4C2EB24"/>
<dbReference type="EMBL" id="BIMX01000018">
    <property type="protein sequence ID" value="GCF00457.1"/>
    <property type="molecule type" value="Genomic_DNA"/>
</dbReference>
<dbReference type="InterPro" id="IPR023198">
    <property type="entry name" value="PGP-like_dom2"/>
</dbReference>
<gene>
    <name evidence="1" type="ORF">ZYGM_002895</name>
</gene>
<dbReference type="InterPro" id="IPR041492">
    <property type="entry name" value="HAD_2"/>
</dbReference>
<dbReference type="InterPro" id="IPR006439">
    <property type="entry name" value="HAD-SF_hydro_IA"/>
</dbReference>
<organism evidence="1 2">
    <name type="scientific">Zygosaccharomyces mellis</name>
    <dbReference type="NCBI Taxonomy" id="42258"/>
    <lineage>
        <taxon>Eukaryota</taxon>
        <taxon>Fungi</taxon>
        <taxon>Dikarya</taxon>
        <taxon>Ascomycota</taxon>
        <taxon>Saccharomycotina</taxon>
        <taxon>Saccharomycetes</taxon>
        <taxon>Saccharomycetales</taxon>
        <taxon>Saccharomycetaceae</taxon>
        <taxon>Zygosaccharomyces</taxon>
    </lineage>
</organism>
<reference evidence="1 2" key="1">
    <citation type="submission" date="2019-01" db="EMBL/GenBank/DDBJ databases">
        <title>Draft Genome Sequencing of Zygosaccharomyces mellis Ca-7.</title>
        <authorList>
            <person name="Shiwa Y."/>
            <person name="Kanesaki Y."/>
            <person name="Ishige T."/>
            <person name="Mura K."/>
            <person name="Hori T."/>
            <person name="Tamura T."/>
        </authorList>
    </citation>
    <scope>NUCLEOTIDE SEQUENCE [LARGE SCALE GENOMIC DNA]</scope>
    <source>
        <strain evidence="1 2">Ca-7</strain>
    </source>
</reference>
<dbReference type="SUPFAM" id="SSF56784">
    <property type="entry name" value="HAD-like"/>
    <property type="match status" value="1"/>
</dbReference>
<dbReference type="Pfam" id="PF13419">
    <property type="entry name" value="HAD_2"/>
    <property type="match status" value="1"/>
</dbReference>
<dbReference type="Gene3D" id="1.10.150.240">
    <property type="entry name" value="Putative phosphatase, domain 2"/>
    <property type="match status" value="1"/>
</dbReference>
<dbReference type="NCBIfam" id="TIGR01509">
    <property type="entry name" value="HAD-SF-IA-v3"/>
    <property type="match status" value="1"/>
</dbReference>
<dbReference type="InterPro" id="IPR036412">
    <property type="entry name" value="HAD-like_sf"/>
</dbReference>
<evidence type="ECO:0000313" key="2">
    <source>
        <dbReference type="Proteomes" id="UP000301737"/>
    </source>
</evidence>
<dbReference type="OrthoDB" id="40579at2759"/>